<evidence type="ECO:0000313" key="6">
    <source>
        <dbReference type="Proteomes" id="UP000199494"/>
    </source>
</evidence>
<dbReference type="GO" id="GO:0003677">
    <property type="term" value="F:DNA binding"/>
    <property type="evidence" value="ECO:0007669"/>
    <property type="project" value="InterPro"/>
</dbReference>
<dbReference type="GO" id="GO:0006302">
    <property type="term" value="P:double-strand break repair"/>
    <property type="evidence" value="ECO:0007669"/>
    <property type="project" value="TreeGrafter"/>
</dbReference>
<dbReference type="GO" id="GO:0003887">
    <property type="term" value="F:DNA-directed DNA polymerase activity"/>
    <property type="evidence" value="ECO:0007669"/>
    <property type="project" value="UniProtKB-EC"/>
</dbReference>
<dbReference type="AlphaFoldDB" id="A0A222VMN1"/>
<dbReference type="OrthoDB" id="4414061at2"/>
<keyword evidence="2" id="KW-0235">DNA replication</keyword>
<dbReference type="EC" id="2.7.7.7" evidence="1"/>
<dbReference type="InterPro" id="IPR043502">
    <property type="entry name" value="DNA/RNA_pol_sf"/>
</dbReference>
<dbReference type="RefSeq" id="WP_091795176.1">
    <property type="nucleotide sequence ID" value="NZ_CP016353.1"/>
</dbReference>
<dbReference type="Pfam" id="PF00476">
    <property type="entry name" value="DNA_pol_A"/>
    <property type="match status" value="1"/>
</dbReference>
<dbReference type="PANTHER" id="PTHR10133:SF27">
    <property type="entry name" value="DNA POLYMERASE NU"/>
    <property type="match status" value="1"/>
</dbReference>
<dbReference type="Gene3D" id="3.30.70.370">
    <property type="match status" value="1"/>
</dbReference>
<evidence type="ECO:0000256" key="1">
    <source>
        <dbReference type="ARBA" id="ARBA00012417"/>
    </source>
</evidence>
<gene>
    <name evidence="5" type="ORF">SAMN05421630_101237</name>
</gene>
<evidence type="ECO:0000256" key="3">
    <source>
        <dbReference type="ARBA" id="ARBA00049244"/>
    </source>
</evidence>
<dbReference type="SMART" id="SM00482">
    <property type="entry name" value="POLAc"/>
    <property type="match status" value="1"/>
</dbReference>
<dbReference type="CDD" id="cd06444">
    <property type="entry name" value="DNA_pol_A"/>
    <property type="match status" value="1"/>
</dbReference>
<name>A0A222VMN1_9PSEU</name>
<dbReference type="EMBL" id="FMZE01000001">
    <property type="protein sequence ID" value="SDC05244.1"/>
    <property type="molecule type" value="Genomic_DNA"/>
</dbReference>
<evidence type="ECO:0000259" key="4">
    <source>
        <dbReference type="SMART" id="SM00482"/>
    </source>
</evidence>
<organism evidence="5 6">
    <name type="scientific">Prauserella marina</name>
    <dbReference type="NCBI Taxonomy" id="530584"/>
    <lineage>
        <taxon>Bacteria</taxon>
        <taxon>Bacillati</taxon>
        <taxon>Actinomycetota</taxon>
        <taxon>Actinomycetes</taxon>
        <taxon>Pseudonocardiales</taxon>
        <taxon>Pseudonocardiaceae</taxon>
        <taxon>Prauserella</taxon>
    </lineage>
</organism>
<dbReference type="PANTHER" id="PTHR10133">
    <property type="entry name" value="DNA POLYMERASE I"/>
    <property type="match status" value="1"/>
</dbReference>
<dbReference type="Proteomes" id="UP000199494">
    <property type="component" value="Unassembled WGS sequence"/>
</dbReference>
<dbReference type="SUPFAM" id="SSF56672">
    <property type="entry name" value="DNA/RNA polymerases"/>
    <property type="match status" value="1"/>
</dbReference>
<dbReference type="KEGG" id="pmad:BAY61_09370"/>
<dbReference type="Gene3D" id="1.10.150.20">
    <property type="entry name" value="5' to 3' exonuclease, C-terminal subdomain"/>
    <property type="match status" value="1"/>
</dbReference>
<feature type="domain" description="DNA-directed DNA polymerase family A palm" evidence="4">
    <location>
        <begin position="316"/>
        <end position="519"/>
    </location>
</feature>
<dbReference type="InterPro" id="IPR002298">
    <property type="entry name" value="DNA_polymerase_A"/>
</dbReference>
<accession>A0A222VMN1</accession>
<evidence type="ECO:0000313" key="5">
    <source>
        <dbReference type="EMBL" id="SDC05244.1"/>
    </source>
</evidence>
<dbReference type="GO" id="GO:0006261">
    <property type="term" value="P:DNA-templated DNA replication"/>
    <property type="evidence" value="ECO:0007669"/>
    <property type="project" value="InterPro"/>
</dbReference>
<sequence>MELIVARSGEQRWAVRAIGSAGFTETGLTATELAGKAARWESELGPRWVLSSVEQDYPVLLDAGVRIGRCHDLSLVEGLLLAHEGLHDQSRGLAAAHARATGLEPPPETRQAHPDADEQPTLFDPRGSGLPGDVSALDAATIVLAGQHARVEALASAARMRLLVAAESASALAAAEMSADGLPWRADVHDRLLTELLGSRVASGSRPAKLVQLAARVQQALGGKPLNIDHPGSVVRAFGREGIAIPSARAHVLRTLDHPAVAPLLEYKELARLHSAHGWTWLDHWVHGNRFRPVFVVGGVVSGRWASRGGAALQIPRVLRACVRADPGWKLVCADAAQLEPRVLAALSGDRKLAGVAAATDLYSSLAEAMFPATASADGGNDDRARAKIAMLSAMYGGTAGEAASLLALLRQRFPAAVSYVENAAVAGERGELVRSRLGRTSPPPSSAWRALTGGTGDEDKARRAAREWGRFTRNFVVQASAADWTAVLLALLRQRLPREAHLVFFQHDEVLIHTPAALADDVTACLDAAVAETTALVFGPACPVRFPMPAAAVDCYADAK</sequence>
<reference evidence="5 6" key="1">
    <citation type="submission" date="2016-10" db="EMBL/GenBank/DDBJ databases">
        <authorList>
            <person name="de Groot N.N."/>
        </authorList>
    </citation>
    <scope>NUCLEOTIDE SEQUENCE [LARGE SCALE GENOMIC DNA]</scope>
    <source>
        <strain evidence="5 6">CGMCC 4.5506</strain>
    </source>
</reference>
<protein>
    <recommendedName>
        <fullName evidence="1">DNA-directed DNA polymerase</fullName>
        <ecNumber evidence="1">2.7.7.7</ecNumber>
    </recommendedName>
</protein>
<comment type="catalytic activity">
    <reaction evidence="3">
        <text>DNA(n) + a 2'-deoxyribonucleoside 5'-triphosphate = DNA(n+1) + diphosphate</text>
        <dbReference type="Rhea" id="RHEA:22508"/>
        <dbReference type="Rhea" id="RHEA-COMP:17339"/>
        <dbReference type="Rhea" id="RHEA-COMP:17340"/>
        <dbReference type="ChEBI" id="CHEBI:33019"/>
        <dbReference type="ChEBI" id="CHEBI:61560"/>
        <dbReference type="ChEBI" id="CHEBI:173112"/>
        <dbReference type="EC" id="2.7.7.7"/>
    </reaction>
</comment>
<dbReference type="STRING" id="530584.SAMN05421630_101237"/>
<proteinExistence type="predicted"/>
<dbReference type="InterPro" id="IPR001098">
    <property type="entry name" value="DNA-dir_DNA_pol_A_palm_dom"/>
</dbReference>
<evidence type="ECO:0000256" key="2">
    <source>
        <dbReference type="ARBA" id="ARBA00022705"/>
    </source>
</evidence>
<dbReference type="NCBIfam" id="NF011538">
    <property type="entry name" value="PRK14975.1-1"/>
    <property type="match status" value="1"/>
</dbReference>
<keyword evidence="6" id="KW-1185">Reference proteome</keyword>